<dbReference type="STRING" id="1802200.A2812_02030"/>
<feature type="transmembrane region" description="Helical" evidence="1">
    <location>
        <begin position="6"/>
        <end position="29"/>
    </location>
</feature>
<reference evidence="2 3" key="1">
    <citation type="journal article" date="2016" name="Nat. Commun.">
        <title>Thousands of microbial genomes shed light on interconnected biogeochemical processes in an aquifer system.</title>
        <authorList>
            <person name="Anantharaman K."/>
            <person name="Brown C.T."/>
            <person name="Hug L.A."/>
            <person name="Sharon I."/>
            <person name="Castelle C.J."/>
            <person name="Probst A.J."/>
            <person name="Thomas B.C."/>
            <person name="Singh A."/>
            <person name="Wilkins M.J."/>
            <person name="Karaoz U."/>
            <person name="Brodie E.L."/>
            <person name="Williams K.H."/>
            <person name="Hubbard S.S."/>
            <person name="Banfield J.F."/>
        </authorList>
    </citation>
    <scope>NUCLEOTIDE SEQUENCE [LARGE SCALE GENOMIC DNA]</scope>
</reference>
<name>A0A1G2HNH6_9BACT</name>
<comment type="caution">
    <text evidence="2">The sequence shown here is derived from an EMBL/GenBank/DDBJ whole genome shotgun (WGS) entry which is preliminary data.</text>
</comment>
<gene>
    <name evidence="2" type="ORF">A2812_02030</name>
</gene>
<evidence type="ECO:0000313" key="3">
    <source>
        <dbReference type="Proteomes" id="UP000177190"/>
    </source>
</evidence>
<dbReference type="AlphaFoldDB" id="A0A1G2HNH6"/>
<proteinExistence type="predicted"/>
<keyword evidence="1" id="KW-1133">Transmembrane helix</keyword>
<organism evidence="2 3">
    <name type="scientific">Candidatus Staskawiczbacteria bacterium RIFCSPHIGHO2_01_FULL_36_16</name>
    <dbReference type="NCBI Taxonomy" id="1802200"/>
    <lineage>
        <taxon>Bacteria</taxon>
        <taxon>Candidatus Staskawicziibacteriota</taxon>
    </lineage>
</organism>
<dbReference type="EMBL" id="MHOM01000026">
    <property type="protein sequence ID" value="OGZ64084.1"/>
    <property type="molecule type" value="Genomic_DNA"/>
</dbReference>
<sequence length="76" mass="8781">MDIFSTLLIVLFIATAIFYIVFFGFIYYWHLKKTSFVVVPVIFTFEFFLTGFLIVVIISLALNYAPYLLKLGGLNL</sequence>
<evidence type="ECO:0000256" key="1">
    <source>
        <dbReference type="SAM" id="Phobius"/>
    </source>
</evidence>
<dbReference type="Proteomes" id="UP000177190">
    <property type="component" value="Unassembled WGS sequence"/>
</dbReference>
<keyword evidence="1" id="KW-0472">Membrane</keyword>
<keyword evidence="1" id="KW-0812">Transmembrane</keyword>
<feature type="transmembrane region" description="Helical" evidence="1">
    <location>
        <begin position="36"/>
        <end position="62"/>
    </location>
</feature>
<evidence type="ECO:0000313" key="2">
    <source>
        <dbReference type="EMBL" id="OGZ64084.1"/>
    </source>
</evidence>
<accession>A0A1G2HNH6</accession>
<protein>
    <submittedName>
        <fullName evidence="2">Uncharacterized protein</fullName>
    </submittedName>
</protein>